<dbReference type="Proteomes" id="UP000019335">
    <property type="component" value="Unassembled WGS sequence"/>
</dbReference>
<feature type="transmembrane region" description="Helical" evidence="2">
    <location>
        <begin position="20"/>
        <end position="43"/>
    </location>
</feature>
<comment type="caution">
    <text evidence="3">The sequence shown here is derived from an EMBL/GenBank/DDBJ whole genome shotgun (WGS) entry which is preliminary data.</text>
</comment>
<dbReference type="AlphaFoldDB" id="W7TFB1"/>
<keyword evidence="2" id="KW-0472">Membrane</keyword>
<evidence type="ECO:0000313" key="3">
    <source>
        <dbReference type="EMBL" id="EWM22208.1"/>
    </source>
</evidence>
<proteinExistence type="predicted"/>
<keyword evidence="4" id="KW-1185">Reference proteome</keyword>
<organism evidence="3 4">
    <name type="scientific">Nannochloropsis gaditana</name>
    <dbReference type="NCBI Taxonomy" id="72520"/>
    <lineage>
        <taxon>Eukaryota</taxon>
        <taxon>Sar</taxon>
        <taxon>Stramenopiles</taxon>
        <taxon>Ochrophyta</taxon>
        <taxon>Eustigmatophyceae</taxon>
        <taxon>Eustigmatales</taxon>
        <taxon>Monodopsidaceae</taxon>
        <taxon>Nannochloropsis</taxon>
    </lineage>
</organism>
<protein>
    <submittedName>
        <fullName evidence="3">Uncharacterized protein</fullName>
    </submittedName>
</protein>
<accession>W7TFB1</accession>
<feature type="region of interest" description="Disordered" evidence="1">
    <location>
        <begin position="76"/>
        <end position="126"/>
    </location>
</feature>
<feature type="compositionally biased region" description="Low complexity" evidence="1">
    <location>
        <begin position="103"/>
        <end position="117"/>
    </location>
</feature>
<reference evidence="3 4" key="1">
    <citation type="journal article" date="2014" name="Mol. Plant">
        <title>Chromosome Scale Genome Assembly and Transcriptome Profiling of Nannochloropsis gaditana in Nitrogen Depletion.</title>
        <authorList>
            <person name="Corteggiani Carpinelli E."/>
            <person name="Telatin A."/>
            <person name="Vitulo N."/>
            <person name="Forcato C."/>
            <person name="D'Angelo M."/>
            <person name="Schiavon R."/>
            <person name="Vezzi A."/>
            <person name="Giacometti G.M."/>
            <person name="Morosinotto T."/>
            <person name="Valle G."/>
        </authorList>
    </citation>
    <scope>NUCLEOTIDE SEQUENCE [LARGE SCALE GENOMIC DNA]</scope>
    <source>
        <strain evidence="3 4">B-31</strain>
    </source>
</reference>
<sequence>MANLRGAGASGNSNNERRNTWIKMGGVALLLLGVVVVAVTLGLERRTDKSTTPVAFEGPEPSASTVQPAIVTESLAENISKNDKESTTKPLADDSSETLVDPASTTSSTSNTGNAGTFFEKADELL</sequence>
<evidence type="ECO:0000313" key="4">
    <source>
        <dbReference type="Proteomes" id="UP000019335"/>
    </source>
</evidence>
<evidence type="ECO:0000256" key="2">
    <source>
        <dbReference type="SAM" id="Phobius"/>
    </source>
</evidence>
<keyword evidence="2" id="KW-1133">Transmembrane helix</keyword>
<dbReference type="EMBL" id="AZIL01002252">
    <property type="protein sequence ID" value="EWM22208.1"/>
    <property type="molecule type" value="Genomic_DNA"/>
</dbReference>
<name>W7TFB1_9STRA</name>
<gene>
    <name evidence="3" type="ORF">Naga_100291g5</name>
</gene>
<keyword evidence="2" id="KW-0812">Transmembrane</keyword>
<evidence type="ECO:0000256" key="1">
    <source>
        <dbReference type="SAM" id="MobiDB-lite"/>
    </source>
</evidence>